<dbReference type="PIRSF" id="PIRSF016578">
    <property type="entry name" value="HsaA"/>
    <property type="match status" value="1"/>
</dbReference>
<dbReference type="Gene3D" id="1.10.540.10">
    <property type="entry name" value="Acyl-CoA dehydrogenase/oxidase, N-terminal domain"/>
    <property type="match status" value="1"/>
</dbReference>
<accession>A0ABY5PEP9</accession>
<dbReference type="InterPro" id="IPR009100">
    <property type="entry name" value="AcylCoA_DH/oxidase_NM_dom_sf"/>
</dbReference>
<dbReference type="PANTHER" id="PTHR43884:SF12">
    <property type="entry name" value="ISOVALERYL-COA DEHYDROGENASE, MITOCHONDRIAL-RELATED"/>
    <property type="match status" value="1"/>
</dbReference>
<dbReference type="InterPro" id="IPR046373">
    <property type="entry name" value="Acyl-CoA_Oxase/DH_mid-dom_sf"/>
</dbReference>
<name>A0ABY5PEP9_9ACTN</name>
<evidence type="ECO:0000256" key="1">
    <source>
        <dbReference type="ARBA" id="ARBA00001974"/>
    </source>
</evidence>
<evidence type="ECO:0000256" key="3">
    <source>
        <dbReference type="ARBA" id="ARBA00022630"/>
    </source>
</evidence>
<dbReference type="InterPro" id="IPR009075">
    <property type="entry name" value="AcylCo_DH/oxidase_C"/>
</dbReference>
<evidence type="ECO:0000259" key="6">
    <source>
        <dbReference type="Pfam" id="PF00441"/>
    </source>
</evidence>
<evidence type="ECO:0000256" key="5">
    <source>
        <dbReference type="RuleBase" id="RU362125"/>
    </source>
</evidence>
<evidence type="ECO:0000259" key="8">
    <source>
        <dbReference type="Pfam" id="PF02771"/>
    </source>
</evidence>
<keyword evidence="10" id="KW-1185">Reference proteome</keyword>
<keyword evidence="5" id="KW-0560">Oxidoreductase</keyword>
<dbReference type="RefSeq" id="WP_353863619.1">
    <property type="nucleotide sequence ID" value="NZ_CP088295.1"/>
</dbReference>
<dbReference type="InterPro" id="IPR006091">
    <property type="entry name" value="Acyl-CoA_Oxase/DH_mid-dom"/>
</dbReference>
<dbReference type="InterPro" id="IPR006089">
    <property type="entry name" value="Acyl-CoA_DH_CS"/>
</dbReference>
<keyword evidence="3 5" id="KW-0285">Flavoprotein</keyword>
<gene>
    <name evidence="9" type="ORF">LRS13_20900</name>
</gene>
<comment type="similarity">
    <text evidence="2 5">Belongs to the acyl-CoA dehydrogenase family.</text>
</comment>
<dbReference type="Gene3D" id="1.20.140.10">
    <property type="entry name" value="Butyryl-CoA Dehydrogenase, subunit A, domain 3"/>
    <property type="match status" value="1"/>
</dbReference>
<evidence type="ECO:0000313" key="9">
    <source>
        <dbReference type="EMBL" id="UUY03108.1"/>
    </source>
</evidence>
<dbReference type="SUPFAM" id="SSF56645">
    <property type="entry name" value="Acyl-CoA dehydrogenase NM domain-like"/>
    <property type="match status" value="1"/>
</dbReference>
<sequence>MDFDLTAEQELVRETARAFTDREIVPRARENARRHYFDVDLVRSIAGQGYLGAIVPREYGGAGLDYLTYGLIVEEIGRGCSAMRTVISVQTSLVCSSILRWGTEEQKQQYLPKLCSGAWLGCFGLTEPDTGSDAANQKTRAVKTDTGWVINGAKMWISLGNHSKVALVFAQTDPDLGHRGIGAFLVDCEQAGFIPSEIEGKMGLHASDTASIALQDVEVSDDDVLGEIGQGFKIAMSALDSGRYSVAAGCVGIGQACLEESVKYAQEREQFDRPIAAFQLVQAMLAEIKVRTDASRLLVWRAGALKDAGRPSTLETSIAKLYATESAVESAHQAIQVHGGAGYADDHVVERHFRDVRVTTLYEGTSQIQKLIIGRALTGINALIPDVPAPA</sequence>
<dbReference type="Pfam" id="PF02771">
    <property type="entry name" value="Acyl-CoA_dh_N"/>
    <property type="match status" value="1"/>
</dbReference>
<proteinExistence type="inferred from homology"/>
<dbReference type="SUPFAM" id="SSF47203">
    <property type="entry name" value="Acyl-CoA dehydrogenase C-terminal domain-like"/>
    <property type="match status" value="1"/>
</dbReference>
<feature type="domain" description="Acyl-CoA dehydrogenase/oxidase N-terminal" evidence="8">
    <location>
        <begin position="6"/>
        <end position="117"/>
    </location>
</feature>
<dbReference type="InterPro" id="IPR036250">
    <property type="entry name" value="AcylCo_DH-like_C"/>
</dbReference>
<protein>
    <submittedName>
        <fullName evidence="9">Acyl-CoA dehydrogenase family protein</fullName>
    </submittedName>
</protein>
<dbReference type="Proteomes" id="UP001058860">
    <property type="component" value="Chromosome"/>
</dbReference>
<evidence type="ECO:0000259" key="7">
    <source>
        <dbReference type="Pfam" id="PF02770"/>
    </source>
</evidence>
<comment type="cofactor">
    <cofactor evidence="1 5">
        <name>FAD</name>
        <dbReference type="ChEBI" id="CHEBI:57692"/>
    </cofactor>
</comment>
<dbReference type="PROSITE" id="PS00073">
    <property type="entry name" value="ACYL_COA_DH_2"/>
    <property type="match status" value="1"/>
</dbReference>
<reference evidence="10" key="1">
    <citation type="submission" date="2021-11" db="EMBL/GenBank/DDBJ databases">
        <title>Cultivation dependent microbiological survey of springs from the worlds oldest radium mine currently devoted to the extraction of radon-saturated water.</title>
        <authorList>
            <person name="Kapinusova G."/>
            <person name="Smrhova T."/>
            <person name="Strejcek M."/>
            <person name="Suman J."/>
            <person name="Jani K."/>
            <person name="Pajer P."/>
            <person name="Uhlik O."/>
        </authorList>
    </citation>
    <scope>NUCLEOTIDE SEQUENCE [LARGE SCALE GENOMIC DNA]</scope>
    <source>
        <strain evidence="10">J379</strain>
    </source>
</reference>
<dbReference type="Pfam" id="PF00441">
    <property type="entry name" value="Acyl-CoA_dh_1"/>
    <property type="match status" value="1"/>
</dbReference>
<evidence type="ECO:0000256" key="4">
    <source>
        <dbReference type="ARBA" id="ARBA00022827"/>
    </source>
</evidence>
<feature type="domain" description="Acyl-CoA oxidase/dehydrogenase middle" evidence="7">
    <location>
        <begin position="122"/>
        <end position="217"/>
    </location>
</feature>
<dbReference type="InterPro" id="IPR037069">
    <property type="entry name" value="AcylCoA_DH/ox_N_sf"/>
</dbReference>
<dbReference type="EMBL" id="CP088295">
    <property type="protein sequence ID" value="UUY03108.1"/>
    <property type="molecule type" value="Genomic_DNA"/>
</dbReference>
<feature type="domain" description="Acyl-CoA dehydrogenase/oxidase C-terminal" evidence="6">
    <location>
        <begin position="229"/>
        <end position="377"/>
    </location>
</feature>
<dbReference type="Gene3D" id="2.40.110.10">
    <property type="entry name" value="Butyryl-CoA Dehydrogenase, subunit A, domain 2"/>
    <property type="match status" value="1"/>
</dbReference>
<dbReference type="PANTHER" id="PTHR43884">
    <property type="entry name" value="ACYL-COA DEHYDROGENASE"/>
    <property type="match status" value="1"/>
</dbReference>
<dbReference type="InterPro" id="IPR013786">
    <property type="entry name" value="AcylCoA_DH/ox_N"/>
</dbReference>
<dbReference type="Pfam" id="PF02770">
    <property type="entry name" value="Acyl-CoA_dh_M"/>
    <property type="match status" value="1"/>
</dbReference>
<evidence type="ECO:0000313" key="10">
    <source>
        <dbReference type="Proteomes" id="UP001058860"/>
    </source>
</evidence>
<organism evidence="9 10">
    <name type="scientific">Svornostia abyssi</name>
    <dbReference type="NCBI Taxonomy" id="2898438"/>
    <lineage>
        <taxon>Bacteria</taxon>
        <taxon>Bacillati</taxon>
        <taxon>Actinomycetota</taxon>
        <taxon>Thermoleophilia</taxon>
        <taxon>Solirubrobacterales</taxon>
        <taxon>Baekduiaceae</taxon>
        <taxon>Svornostia</taxon>
    </lineage>
</organism>
<keyword evidence="4 5" id="KW-0274">FAD</keyword>
<evidence type="ECO:0000256" key="2">
    <source>
        <dbReference type="ARBA" id="ARBA00009347"/>
    </source>
</evidence>